<gene>
    <name evidence="2" type="ORF">P409_17190</name>
</gene>
<reference evidence="2 3" key="1">
    <citation type="submission" date="2014-01" db="EMBL/GenBank/DDBJ databases">
        <title>Genome sequence determination for a cystic fibrosis isolate, Inquilinus limosus.</title>
        <authorList>
            <person name="Pino M."/>
            <person name="Di Conza J."/>
            <person name="Gutkind G."/>
        </authorList>
    </citation>
    <scope>NUCLEOTIDE SEQUENCE [LARGE SCALE GENOMIC DNA]</scope>
    <source>
        <strain evidence="2 3">MP06</strain>
    </source>
</reference>
<evidence type="ECO:0000259" key="1">
    <source>
        <dbReference type="SMART" id="SM00829"/>
    </source>
</evidence>
<dbReference type="AlphaFoldDB" id="A0A0A0D554"/>
<dbReference type="SUPFAM" id="SSF51735">
    <property type="entry name" value="NAD(P)-binding Rossmann-fold domains"/>
    <property type="match status" value="1"/>
</dbReference>
<dbReference type="InterPro" id="IPR020843">
    <property type="entry name" value="ER"/>
</dbReference>
<dbReference type="Gene3D" id="3.40.50.720">
    <property type="entry name" value="NAD(P)-binding Rossmann-like Domain"/>
    <property type="match status" value="1"/>
</dbReference>
<dbReference type="EMBL" id="JANX01000214">
    <property type="protein sequence ID" value="KGM33190.1"/>
    <property type="molecule type" value="Genomic_DNA"/>
</dbReference>
<comment type="caution">
    <text evidence="2">The sequence shown here is derived from an EMBL/GenBank/DDBJ whole genome shotgun (WGS) entry which is preliminary data.</text>
</comment>
<dbReference type="InterPro" id="IPR036291">
    <property type="entry name" value="NAD(P)-bd_dom_sf"/>
</dbReference>
<dbReference type="Proteomes" id="UP000029995">
    <property type="component" value="Unassembled WGS sequence"/>
</dbReference>
<dbReference type="InterPro" id="IPR011032">
    <property type="entry name" value="GroES-like_sf"/>
</dbReference>
<dbReference type="InterPro" id="IPR013154">
    <property type="entry name" value="ADH-like_N"/>
</dbReference>
<dbReference type="SMART" id="SM00829">
    <property type="entry name" value="PKS_ER"/>
    <property type="match status" value="1"/>
</dbReference>
<sequence length="309" mass="31940">MKAARVHRFGPPEAIVLEDVERPEPGEGEVLIRVAAAGVGPWDAWIRAGRSVLPQPLPLTLGSDLSGTVAAIGPGVTGFTPGDEVFGVTNARFTDAYAEYAIATAGMIARKPARIDHVDTASLPVVAVTAWQALFGQAQIGRGQTVLILGGAGNVGAYAVQIAHRAGARVIATASAGDLDYVRSLGADEAVDRNERLEDRAGPVDAVVDLVGGEAQAGSFAVLKRGGVLVSAVSEPDQAEAARRGVKAGFFLVQVNTADLERIAAMVEAGELVTRIGTVLPLAEARTAHEMLDGARPHPSGKIVLRIGS</sequence>
<accession>A0A0A0D554</accession>
<proteinExistence type="predicted"/>
<name>A0A0A0D554_9PROT</name>
<evidence type="ECO:0000313" key="3">
    <source>
        <dbReference type="Proteomes" id="UP000029995"/>
    </source>
</evidence>
<dbReference type="SUPFAM" id="SSF50129">
    <property type="entry name" value="GroES-like"/>
    <property type="match status" value="1"/>
</dbReference>
<dbReference type="Gene3D" id="3.90.180.10">
    <property type="entry name" value="Medium-chain alcohol dehydrogenases, catalytic domain"/>
    <property type="match status" value="1"/>
</dbReference>
<dbReference type="CDD" id="cd05289">
    <property type="entry name" value="MDR_like_2"/>
    <property type="match status" value="1"/>
</dbReference>
<organism evidence="2 3">
    <name type="scientific">Inquilinus limosus MP06</name>
    <dbReference type="NCBI Taxonomy" id="1398085"/>
    <lineage>
        <taxon>Bacteria</taxon>
        <taxon>Pseudomonadati</taxon>
        <taxon>Pseudomonadota</taxon>
        <taxon>Alphaproteobacteria</taxon>
        <taxon>Rhodospirillales</taxon>
        <taxon>Rhodospirillaceae</taxon>
        <taxon>Inquilinus</taxon>
    </lineage>
</organism>
<dbReference type="GO" id="GO:0016491">
    <property type="term" value="F:oxidoreductase activity"/>
    <property type="evidence" value="ECO:0007669"/>
    <property type="project" value="InterPro"/>
</dbReference>
<feature type="domain" description="Enoyl reductase (ER)" evidence="1">
    <location>
        <begin position="10"/>
        <end position="305"/>
    </location>
</feature>
<dbReference type="PANTHER" id="PTHR11695:SF294">
    <property type="entry name" value="RETICULON-4-INTERACTING PROTEIN 1, MITOCHONDRIAL"/>
    <property type="match status" value="1"/>
</dbReference>
<protein>
    <submittedName>
        <fullName evidence="2">Quinone oxidoreductase</fullName>
    </submittedName>
</protein>
<dbReference type="PANTHER" id="PTHR11695">
    <property type="entry name" value="ALCOHOL DEHYDROGENASE RELATED"/>
    <property type="match status" value="1"/>
</dbReference>
<dbReference type="Pfam" id="PF13602">
    <property type="entry name" value="ADH_zinc_N_2"/>
    <property type="match status" value="1"/>
</dbReference>
<evidence type="ECO:0000313" key="2">
    <source>
        <dbReference type="EMBL" id="KGM33190.1"/>
    </source>
</evidence>
<dbReference type="Pfam" id="PF08240">
    <property type="entry name" value="ADH_N"/>
    <property type="match status" value="1"/>
</dbReference>
<dbReference type="InterPro" id="IPR050700">
    <property type="entry name" value="YIM1/Zinc_Alcohol_DH_Fams"/>
</dbReference>